<dbReference type="InterPro" id="IPR013783">
    <property type="entry name" value="Ig-like_fold"/>
</dbReference>
<dbReference type="PROSITE" id="PS50093">
    <property type="entry name" value="PKD"/>
    <property type="match status" value="1"/>
</dbReference>
<dbReference type="HOGENOM" id="CLU_1282194_0_0_10"/>
<organism evidence="3 4">
    <name type="scientific">Paludibacter propionicigenes (strain DSM 17365 / JCM 13257 / WB4)</name>
    <dbReference type="NCBI Taxonomy" id="694427"/>
    <lineage>
        <taxon>Bacteria</taxon>
        <taxon>Pseudomonadati</taxon>
        <taxon>Bacteroidota</taxon>
        <taxon>Bacteroidia</taxon>
        <taxon>Bacteroidales</taxon>
        <taxon>Paludibacteraceae</taxon>
        <taxon>Paludibacter</taxon>
    </lineage>
</organism>
<accession>E4T0R9</accession>
<dbReference type="SUPFAM" id="SSF49299">
    <property type="entry name" value="PKD domain"/>
    <property type="match status" value="1"/>
</dbReference>
<evidence type="ECO:0000313" key="4">
    <source>
        <dbReference type="Proteomes" id="UP000008718"/>
    </source>
</evidence>
<dbReference type="InterPro" id="IPR035986">
    <property type="entry name" value="PKD_dom_sf"/>
</dbReference>
<dbReference type="eggNOG" id="COG3291">
    <property type="taxonomic scope" value="Bacteria"/>
</dbReference>
<sequence>MNCKLNILTGLSLALLSMTFVACDGNNSLDVKTAEFSVKQDPVYLKSDVNFVAQDSIGGNKYSWNFGDGCTLTGKYNVTHKYEKEGVYTTSMKVNGMTSSKTITVHKGTLSFRVVNKSSKYFDCLTYIDNYETGSVSRFMVRMNSQSDTIYGYNFNNGNNHIFGISFFIDNSEYTLPNLIWLENFKHRDIIVSDTTKVIPRSSHGVSNSVMIKDL</sequence>
<dbReference type="InterPro" id="IPR000601">
    <property type="entry name" value="PKD_dom"/>
</dbReference>
<dbReference type="KEGG" id="ppn:Palpr_0032"/>
<feature type="domain" description="PKD" evidence="2">
    <location>
        <begin position="62"/>
        <end position="104"/>
    </location>
</feature>
<dbReference type="Gene3D" id="2.60.40.10">
    <property type="entry name" value="Immunoglobulins"/>
    <property type="match status" value="1"/>
</dbReference>
<dbReference type="InterPro" id="IPR022409">
    <property type="entry name" value="PKD/Chitinase_dom"/>
</dbReference>
<dbReference type="RefSeq" id="WP_013443563.1">
    <property type="nucleotide sequence ID" value="NC_014734.1"/>
</dbReference>
<dbReference type="CDD" id="cd00146">
    <property type="entry name" value="PKD"/>
    <property type="match status" value="1"/>
</dbReference>
<evidence type="ECO:0000256" key="1">
    <source>
        <dbReference type="SAM" id="SignalP"/>
    </source>
</evidence>
<keyword evidence="4" id="KW-1185">Reference proteome</keyword>
<dbReference type="EMBL" id="CP002345">
    <property type="protein sequence ID" value="ADQ78194.1"/>
    <property type="molecule type" value="Genomic_DNA"/>
</dbReference>
<dbReference type="PROSITE" id="PS51257">
    <property type="entry name" value="PROKAR_LIPOPROTEIN"/>
    <property type="match status" value="1"/>
</dbReference>
<feature type="chain" id="PRO_5003189280" evidence="1">
    <location>
        <begin position="23"/>
        <end position="215"/>
    </location>
</feature>
<dbReference type="AlphaFoldDB" id="E4T0R9"/>
<dbReference type="Pfam" id="PF00801">
    <property type="entry name" value="PKD"/>
    <property type="match status" value="1"/>
</dbReference>
<reference evidence="3 4" key="2">
    <citation type="journal article" date="2011" name="Stand. Genomic Sci.">
        <title>Complete genome sequence of Paludibacter propionicigenes type strain (WB4).</title>
        <authorList>
            <person name="Gronow S."/>
            <person name="Munk C."/>
            <person name="Lapidus A."/>
            <person name="Nolan M."/>
            <person name="Lucas S."/>
            <person name="Hammon N."/>
            <person name="Deshpande S."/>
            <person name="Cheng J.F."/>
            <person name="Tapia R."/>
            <person name="Han C."/>
            <person name="Goodwin L."/>
            <person name="Pitluck S."/>
            <person name="Liolios K."/>
            <person name="Ivanova N."/>
            <person name="Mavromatis K."/>
            <person name="Mikhailova N."/>
            <person name="Pati A."/>
            <person name="Chen A."/>
            <person name="Palaniappan K."/>
            <person name="Land M."/>
            <person name="Hauser L."/>
            <person name="Chang Y.J."/>
            <person name="Jeffries C.D."/>
            <person name="Brambilla E."/>
            <person name="Rohde M."/>
            <person name="Goker M."/>
            <person name="Detter J.C."/>
            <person name="Woyke T."/>
            <person name="Bristow J."/>
            <person name="Eisen J.A."/>
            <person name="Markowitz V."/>
            <person name="Hugenholtz P."/>
            <person name="Kyrpides N.C."/>
            <person name="Klenk H.P."/>
        </authorList>
    </citation>
    <scope>NUCLEOTIDE SEQUENCE [LARGE SCALE GENOMIC DNA]</scope>
    <source>
        <strain evidence="4">DSM 17365 / JCM 13257 / WB4</strain>
    </source>
</reference>
<dbReference type="OrthoDB" id="753168at2"/>
<proteinExistence type="predicted"/>
<evidence type="ECO:0000313" key="3">
    <source>
        <dbReference type="EMBL" id="ADQ78194.1"/>
    </source>
</evidence>
<name>E4T0R9_PALPW</name>
<feature type="signal peptide" evidence="1">
    <location>
        <begin position="1"/>
        <end position="22"/>
    </location>
</feature>
<evidence type="ECO:0000259" key="2">
    <source>
        <dbReference type="PROSITE" id="PS50093"/>
    </source>
</evidence>
<dbReference type="Proteomes" id="UP000008718">
    <property type="component" value="Chromosome"/>
</dbReference>
<keyword evidence="1" id="KW-0732">Signal</keyword>
<dbReference type="SMART" id="SM00089">
    <property type="entry name" value="PKD"/>
    <property type="match status" value="1"/>
</dbReference>
<reference key="1">
    <citation type="submission" date="2010-11" db="EMBL/GenBank/DDBJ databases">
        <title>The complete genome of Paludibacter propionicigenes DSM 17365.</title>
        <authorList>
            <consortium name="US DOE Joint Genome Institute (JGI-PGF)"/>
            <person name="Lucas S."/>
            <person name="Copeland A."/>
            <person name="Lapidus A."/>
            <person name="Bruce D."/>
            <person name="Goodwin L."/>
            <person name="Pitluck S."/>
            <person name="Kyrpides N."/>
            <person name="Mavromatis K."/>
            <person name="Ivanova N."/>
            <person name="Munk A.C."/>
            <person name="Brettin T."/>
            <person name="Detter J.C."/>
            <person name="Han C."/>
            <person name="Tapia R."/>
            <person name="Land M."/>
            <person name="Hauser L."/>
            <person name="Markowitz V."/>
            <person name="Cheng J.-F."/>
            <person name="Hugenholtz P."/>
            <person name="Woyke T."/>
            <person name="Wu D."/>
            <person name="Gronow S."/>
            <person name="Wellnitz S."/>
            <person name="Brambilla E."/>
            <person name="Klenk H.-P."/>
            <person name="Eisen J.A."/>
        </authorList>
    </citation>
    <scope>NUCLEOTIDE SEQUENCE</scope>
    <source>
        <strain>WB4</strain>
    </source>
</reference>
<protein>
    <submittedName>
        <fullName evidence="3">PKD domain containing protein</fullName>
    </submittedName>
</protein>
<gene>
    <name evidence="3" type="ordered locus">Palpr_0032</name>
</gene>